<dbReference type="RefSeq" id="XP_024324047.1">
    <property type="nucleotide sequence ID" value="XM_024469852.1"/>
</dbReference>
<gene>
    <name evidence="2" type="ORF">VC83_06249</name>
</gene>
<feature type="region of interest" description="Disordered" evidence="1">
    <location>
        <begin position="86"/>
        <end position="161"/>
    </location>
</feature>
<organism evidence="2">
    <name type="scientific">Pseudogymnoascus destructans</name>
    <dbReference type="NCBI Taxonomy" id="655981"/>
    <lineage>
        <taxon>Eukaryota</taxon>
        <taxon>Fungi</taxon>
        <taxon>Dikarya</taxon>
        <taxon>Ascomycota</taxon>
        <taxon>Pezizomycotina</taxon>
        <taxon>Leotiomycetes</taxon>
        <taxon>Thelebolales</taxon>
        <taxon>Thelebolaceae</taxon>
        <taxon>Pseudogymnoascus</taxon>
    </lineage>
</organism>
<evidence type="ECO:0000313" key="2">
    <source>
        <dbReference type="EMBL" id="OAF58763.1"/>
    </source>
</evidence>
<sequence length="161" mass="17157">MANSIGELSIDGHDILETLDAELDNQLLRTMNEARMSVDSVLDQMNSDVKPSVEEPVPNSMACGNSDGVDAAYFAAANTIAADTATANGSTNFRKKEIPQTPVGPPVGPPVVEFGKPWKPTTNGRVSIIRTEKSQEGIPQTEAGKPKQYTPLEKAEGSFTP</sequence>
<accession>A0A177AC53</accession>
<dbReference type="GeneID" id="36289311"/>
<reference evidence="2" key="1">
    <citation type="submission" date="2016-03" db="EMBL/GenBank/DDBJ databases">
        <title>Updated assembly of Pseudogymnoascus destructans, the fungus causing white-nose syndrome of bats.</title>
        <authorList>
            <person name="Palmer J.M."/>
            <person name="Drees K.P."/>
            <person name="Foster J.T."/>
            <person name="Lindner D.L."/>
        </authorList>
    </citation>
    <scope>NUCLEOTIDE SEQUENCE [LARGE SCALE GENOMIC DNA]</scope>
    <source>
        <strain evidence="2">20631-21</strain>
    </source>
</reference>
<name>A0A177AC53_9PEZI</name>
<proteinExistence type="predicted"/>
<dbReference type="AlphaFoldDB" id="A0A177AC53"/>
<dbReference type="EMBL" id="KV441395">
    <property type="protein sequence ID" value="OAF58763.1"/>
    <property type="molecule type" value="Genomic_DNA"/>
</dbReference>
<dbReference type="Proteomes" id="UP000077154">
    <property type="component" value="Unassembled WGS sequence"/>
</dbReference>
<dbReference type="OrthoDB" id="294702at2759"/>
<evidence type="ECO:0000256" key="1">
    <source>
        <dbReference type="SAM" id="MobiDB-lite"/>
    </source>
</evidence>
<protein>
    <submittedName>
        <fullName evidence="2">Uncharacterized protein</fullName>
    </submittedName>
</protein>